<dbReference type="AlphaFoldDB" id="X6LRU6"/>
<reference evidence="1 2" key="1">
    <citation type="journal article" date="2013" name="Curr. Biol.">
        <title>The Genome of the Foraminiferan Reticulomyxa filosa.</title>
        <authorList>
            <person name="Glockner G."/>
            <person name="Hulsmann N."/>
            <person name="Schleicher M."/>
            <person name="Noegel A.A."/>
            <person name="Eichinger L."/>
            <person name="Gallinger C."/>
            <person name="Pawlowski J."/>
            <person name="Sierra R."/>
            <person name="Euteneuer U."/>
            <person name="Pillet L."/>
            <person name="Moustafa A."/>
            <person name="Platzer M."/>
            <person name="Groth M."/>
            <person name="Szafranski K."/>
            <person name="Schliwa M."/>
        </authorList>
    </citation>
    <scope>NUCLEOTIDE SEQUENCE [LARGE SCALE GENOMIC DNA]</scope>
</reference>
<organism evidence="1 2">
    <name type="scientific">Reticulomyxa filosa</name>
    <dbReference type="NCBI Taxonomy" id="46433"/>
    <lineage>
        <taxon>Eukaryota</taxon>
        <taxon>Sar</taxon>
        <taxon>Rhizaria</taxon>
        <taxon>Retaria</taxon>
        <taxon>Foraminifera</taxon>
        <taxon>Monothalamids</taxon>
        <taxon>Reticulomyxidae</taxon>
        <taxon>Reticulomyxa</taxon>
    </lineage>
</organism>
<dbReference type="Proteomes" id="UP000023152">
    <property type="component" value="Unassembled WGS sequence"/>
</dbReference>
<proteinExistence type="predicted"/>
<evidence type="ECO:0000313" key="2">
    <source>
        <dbReference type="Proteomes" id="UP000023152"/>
    </source>
</evidence>
<gene>
    <name evidence="1" type="ORF">RFI_33053</name>
</gene>
<comment type="caution">
    <text evidence="1">The sequence shown here is derived from an EMBL/GenBank/DDBJ whole genome shotgun (WGS) entry which is preliminary data.</text>
</comment>
<evidence type="ECO:0000313" key="1">
    <source>
        <dbReference type="EMBL" id="ETO04344.1"/>
    </source>
</evidence>
<feature type="non-terminal residue" evidence="1">
    <location>
        <position position="1"/>
    </location>
</feature>
<name>X6LRU6_RETFI</name>
<protein>
    <submittedName>
        <fullName evidence="1">Uncharacterized protein</fullName>
    </submittedName>
</protein>
<dbReference type="EMBL" id="ASPP01029476">
    <property type="protein sequence ID" value="ETO04344.1"/>
    <property type="molecule type" value="Genomic_DNA"/>
</dbReference>
<keyword evidence="2" id="KW-1185">Reference proteome</keyword>
<accession>X6LRU6</accession>
<sequence length="357" mass="39916">DLSTYTPLLDALQNTFTSNNVSDSLINIKDASLILSSSTINNHRLIVNSQISNIQLSNIITYGSDVIYLNDTRSSTFGTKLTATNCQFTSQWSNLGVNMNVQSYDQIIWSSSNFSKITFSFESGTDTHASLAHQVYFSQCTFSYYHSQTALIINVPTYHPWLFNSSLHLCHFQHSLNHFTSNPLLLVSSSNRNVGKFAKVSLSNCTVLNNTDVLSILENSSYENPQTSTYPRNTMIELKNMDVESAKGILLYHVYPWEAATDVRIHNSKIWNNAISGSVSAALISLESYDHSECKRMPKPSFEFVSSDTISAAHLIVESTSISKSQFVDGIIKTYCASYHISYSTFDSNEVENLCQK</sequence>